<comment type="caution">
    <text evidence="2">The sequence shown here is derived from an EMBL/GenBank/DDBJ whole genome shotgun (WGS) entry which is preliminary data.</text>
</comment>
<evidence type="ECO:0000256" key="1">
    <source>
        <dbReference type="SAM" id="Phobius"/>
    </source>
</evidence>
<gene>
    <name evidence="2" type="ORF">ACFFJP_09380</name>
</gene>
<evidence type="ECO:0000313" key="2">
    <source>
        <dbReference type="EMBL" id="MFC0048501.1"/>
    </source>
</evidence>
<evidence type="ECO:0000313" key="3">
    <source>
        <dbReference type="Proteomes" id="UP001589813"/>
    </source>
</evidence>
<proteinExistence type="predicted"/>
<reference evidence="2 3" key="1">
    <citation type="submission" date="2024-09" db="EMBL/GenBank/DDBJ databases">
        <authorList>
            <person name="Sun Q."/>
            <person name="Mori K."/>
        </authorList>
    </citation>
    <scope>NUCLEOTIDE SEQUENCE [LARGE SCALE GENOMIC DNA]</scope>
    <source>
        <strain evidence="2 3">KCTC 23315</strain>
    </source>
</reference>
<dbReference type="EMBL" id="JBHLXP010000001">
    <property type="protein sequence ID" value="MFC0048501.1"/>
    <property type="molecule type" value="Genomic_DNA"/>
</dbReference>
<evidence type="ECO:0008006" key="4">
    <source>
        <dbReference type="Google" id="ProtNLM"/>
    </source>
</evidence>
<keyword evidence="3" id="KW-1185">Reference proteome</keyword>
<dbReference type="RefSeq" id="WP_377242747.1">
    <property type="nucleotide sequence ID" value="NZ_JBHLXP010000001.1"/>
</dbReference>
<organism evidence="2 3">
    <name type="scientific">Rheinheimera tilapiae</name>
    <dbReference type="NCBI Taxonomy" id="875043"/>
    <lineage>
        <taxon>Bacteria</taxon>
        <taxon>Pseudomonadati</taxon>
        <taxon>Pseudomonadota</taxon>
        <taxon>Gammaproteobacteria</taxon>
        <taxon>Chromatiales</taxon>
        <taxon>Chromatiaceae</taxon>
        <taxon>Rheinheimera</taxon>
    </lineage>
</organism>
<sequence>METILIDAQQLQTVLDAISSAANIVVAGCACICFWLGMNSWETVAK</sequence>
<feature type="transmembrane region" description="Helical" evidence="1">
    <location>
        <begin position="20"/>
        <end position="38"/>
    </location>
</feature>
<name>A0ABV6BCB0_9GAMM</name>
<dbReference type="Proteomes" id="UP001589813">
    <property type="component" value="Unassembled WGS sequence"/>
</dbReference>
<keyword evidence="1" id="KW-1133">Transmembrane helix</keyword>
<keyword evidence="1" id="KW-0812">Transmembrane</keyword>
<accession>A0ABV6BCB0</accession>
<keyword evidence="1" id="KW-0472">Membrane</keyword>
<protein>
    <recommendedName>
        <fullName evidence="4">TMhelix containing protein</fullName>
    </recommendedName>
</protein>